<dbReference type="SMART" id="SM00212">
    <property type="entry name" value="UBCc"/>
    <property type="match status" value="2"/>
</dbReference>
<evidence type="ECO:0000256" key="4">
    <source>
        <dbReference type="RuleBase" id="RU362109"/>
    </source>
</evidence>
<dbReference type="Gene3D" id="3.10.110.10">
    <property type="entry name" value="Ubiquitin Conjugating Enzyme"/>
    <property type="match status" value="2"/>
</dbReference>
<dbReference type="PROSITE" id="PS00183">
    <property type="entry name" value="UBC_1"/>
    <property type="match status" value="2"/>
</dbReference>
<protein>
    <submittedName>
        <fullName evidence="7">UB2E1 enzyme</fullName>
    </submittedName>
</protein>
<dbReference type="CDD" id="cd23793">
    <property type="entry name" value="UBCc_UBE2E"/>
    <property type="match status" value="1"/>
</dbReference>
<name>A0ABS2Y014_POLSP</name>
<feature type="compositionally biased region" description="Basic and acidic residues" evidence="5">
    <location>
        <begin position="172"/>
        <end position="186"/>
    </location>
</feature>
<feature type="active site" description="Glycyl thioester intermediate" evidence="3">
    <location>
        <position position="282"/>
    </location>
</feature>
<keyword evidence="1" id="KW-0808">Transferase</keyword>
<keyword evidence="4" id="KW-0547">Nucleotide-binding</keyword>
<dbReference type="PROSITE" id="PS50127">
    <property type="entry name" value="UBC_2"/>
    <property type="match status" value="2"/>
</dbReference>
<feature type="region of interest" description="Disordered" evidence="5">
    <location>
        <begin position="158"/>
        <end position="191"/>
    </location>
</feature>
<evidence type="ECO:0000313" key="7">
    <source>
        <dbReference type="EMBL" id="MBN3279980.1"/>
    </source>
</evidence>
<dbReference type="SUPFAM" id="SSF54495">
    <property type="entry name" value="UBC-like"/>
    <property type="match status" value="2"/>
</dbReference>
<comment type="caution">
    <text evidence="7">The sequence shown here is derived from an EMBL/GenBank/DDBJ whole genome shotgun (WGS) entry which is preliminary data.</text>
</comment>
<dbReference type="Proteomes" id="UP001166093">
    <property type="component" value="Unassembled WGS sequence"/>
</dbReference>
<keyword evidence="2 4" id="KW-0833">Ubl conjugation pathway</keyword>
<comment type="similarity">
    <text evidence="4">Belongs to the ubiquitin-conjugating enzyme family.</text>
</comment>
<dbReference type="Pfam" id="PF00179">
    <property type="entry name" value="UQ_con"/>
    <property type="match status" value="2"/>
</dbReference>
<organism evidence="7 8">
    <name type="scientific">Polyodon spathula</name>
    <name type="common">North American paddlefish</name>
    <name type="synonym">Squalus spathula</name>
    <dbReference type="NCBI Taxonomy" id="7913"/>
    <lineage>
        <taxon>Eukaryota</taxon>
        <taxon>Metazoa</taxon>
        <taxon>Chordata</taxon>
        <taxon>Craniata</taxon>
        <taxon>Vertebrata</taxon>
        <taxon>Euteleostomi</taxon>
        <taxon>Actinopterygii</taxon>
        <taxon>Chondrostei</taxon>
        <taxon>Acipenseriformes</taxon>
        <taxon>Polyodontidae</taxon>
        <taxon>Polyodon</taxon>
    </lineage>
</organism>
<evidence type="ECO:0000259" key="6">
    <source>
        <dbReference type="PROSITE" id="PS50127"/>
    </source>
</evidence>
<feature type="compositionally biased region" description="Low complexity" evidence="5">
    <location>
        <begin position="159"/>
        <end position="170"/>
    </location>
</feature>
<evidence type="ECO:0000256" key="2">
    <source>
        <dbReference type="ARBA" id="ARBA00022786"/>
    </source>
</evidence>
<evidence type="ECO:0000256" key="3">
    <source>
        <dbReference type="PROSITE-ProRule" id="PRU10133"/>
    </source>
</evidence>
<feature type="domain" description="UBC core" evidence="6">
    <location>
        <begin position="198"/>
        <end position="344"/>
    </location>
</feature>
<evidence type="ECO:0000256" key="5">
    <source>
        <dbReference type="SAM" id="MobiDB-lite"/>
    </source>
</evidence>
<dbReference type="EMBL" id="JAAWVQ010094400">
    <property type="protein sequence ID" value="MBN3279980.1"/>
    <property type="molecule type" value="Genomic_DNA"/>
</dbReference>
<feature type="compositionally biased region" description="Polar residues" evidence="5">
    <location>
        <begin position="113"/>
        <end position="125"/>
    </location>
</feature>
<keyword evidence="4" id="KW-0067">ATP-binding</keyword>
<proteinExistence type="inferred from homology"/>
<dbReference type="InterPro" id="IPR016135">
    <property type="entry name" value="UBQ-conjugating_enzyme/RWD"/>
</dbReference>
<evidence type="ECO:0000313" key="8">
    <source>
        <dbReference type="Proteomes" id="UP001166093"/>
    </source>
</evidence>
<feature type="non-terminal residue" evidence="7">
    <location>
        <position position="344"/>
    </location>
</feature>
<dbReference type="PANTHER" id="PTHR24068">
    <property type="entry name" value="UBIQUITIN-CONJUGATING ENZYME E2"/>
    <property type="match status" value="1"/>
</dbReference>
<gene>
    <name evidence="7" type="primary">Ube2e1</name>
    <name evidence="7" type="ORF">GTO93_0021680</name>
</gene>
<reference evidence="7" key="1">
    <citation type="journal article" date="2021" name="Cell">
        <title>Tracing the genetic footprints of vertebrate landing in non-teleost ray-finned fishes.</title>
        <authorList>
            <person name="Bi X."/>
            <person name="Wang K."/>
            <person name="Yang L."/>
            <person name="Pan H."/>
            <person name="Jiang H."/>
            <person name="Wei Q."/>
            <person name="Fang M."/>
            <person name="Yu H."/>
            <person name="Zhu C."/>
            <person name="Cai Y."/>
            <person name="He Y."/>
            <person name="Gan X."/>
            <person name="Zeng H."/>
            <person name="Yu D."/>
            <person name="Zhu Y."/>
            <person name="Jiang H."/>
            <person name="Qiu Q."/>
            <person name="Yang H."/>
            <person name="Zhang Y.E."/>
            <person name="Wang W."/>
            <person name="Zhu M."/>
            <person name="He S."/>
            <person name="Zhang G."/>
        </authorList>
    </citation>
    <scope>NUCLEOTIDE SEQUENCE</scope>
    <source>
        <strain evidence="7">Pddl_001</strain>
    </source>
</reference>
<keyword evidence="8" id="KW-1185">Reference proteome</keyword>
<sequence>MFSKNSTPVGDNIYEWRSTILGPPGSVYEGGVFFLDITFSPDYPFKPPKVTFRTRIYHCNINSQGVICLDILKDNWSPALTISKVLLSICSLLTDCNPVVPLSGVKYGSQATRAQPRQWQNTTPPFLSRRDTSPRSGHRHKERFVFLFVVGMSDDDSRASASSNSSSSSNQHQKEKEIVTKRKESKVSMSKTSKLLSTSAKRIQKELADITLDPPPNCSAGPKGDNIYEWRSTILGPPGSVYEGGVFFLDITFTPDYPFKPPKVTFRTRIYHCNINSQGVICLDILKDNWSPALTIAKVLLSICSLLTDCNPADPLVGSIATQYMTNRAEHDRIARQWTKRYAT</sequence>
<feature type="non-terminal residue" evidence="7">
    <location>
        <position position="1"/>
    </location>
</feature>
<feature type="region of interest" description="Disordered" evidence="5">
    <location>
        <begin position="113"/>
        <end position="138"/>
    </location>
</feature>
<dbReference type="InterPro" id="IPR023313">
    <property type="entry name" value="UBQ-conjugating_AS"/>
</dbReference>
<accession>A0ABS2Y014</accession>
<evidence type="ECO:0000256" key="1">
    <source>
        <dbReference type="ARBA" id="ARBA00022679"/>
    </source>
</evidence>
<feature type="active site" description="Glycyl thioester intermediate" evidence="3">
    <location>
        <position position="68"/>
    </location>
</feature>
<dbReference type="InterPro" id="IPR000608">
    <property type="entry name" value="UBC"/>
</dbReference>
<feature type="domain" description="UBC core" evidence="6">
    <location>
        <begin position="1"/>
        <end position="132"/>
    </location>
</feature>